<feature type="transmembrane region" description="Helical" evidence="1">
    <location>
        <begin position="170"/>
        <end position="191"/>
    </location>
</feature>
<dbReference type="Proteomes" id="UP000236151">
    <property type="component" value="Unassembled WGS sequence"/>
</dbReference>
<evidence type="ECO:0000256" key="1">
    <source>
        <dbReference type="SAM" id="Phobius"/>
    </source>
</evidence>
<gene>
    <name evidence="2" type="ORF">CDQ84_13460</name>
</gene>
<feature type="transmembrane region" description="Helical" evidence="1">
    <location>
        <begin position="15"/>
        <end position="34"/>
    </location>
</feature>
<comment type="caution">
    <text evidence="2">The sequence shown here is derived from an EMBL/GenBank/DDBJ whole genome shotgun (WGS) entry which is preliminary data.</text>
</comment>
<protein>
    <recommendedName>
        <fullName evidence="4">CPBP family intramembrane metalloprotease</fullName>
    </recommendedName>
</protein>
<dbReference type="AlphaFoldDB" id="A0A2K2FAZ9"/>
<feature type="transmembrane region" description="Helical" evidence="1">
    <location>
        <begin position="93"/>
        <end position="113"/>
    </location>
</feature>
<dbReference type="KEGG" id="cthd:CDO33_12530"/>
<proteinExistence type="predicted"/>
<organism evidence="2 3">
    <name type="scientific">Clostridium thermosuccinogenes</name>
    <dbReference type="NCBI Taxonomy" id="84032"/>
    <lineage>
        <taxon>Bacteria</taxon>
        <taxon>Bacillati</taxon>
        <taxon>Bacillota</taxon>
        <taxon>Clostridia</taxon>
        <taxon>Eubacteriales</taxon>
        <taxon>Clostridiaceae</taxon>
        <taxon>Clostridium</taxon>
    </lineage>
</organism>
<reference evidence="2 3" key="1">
    <citation type="submission" date="2017-06" db="EMBL/GenBank/DDBJ databases">
        <title>Investigating the central metabolism of Clostridium thermosuccinogenes.</title>
        <authorList>
            <person name="Koendjbiharie J.G."/>
            <person name="van Kranenburg R."/>
        </authorList>
    </citation>
    <scope>NUCLEOTIDE SEQUENCE [LARGE SCALE GENOMIC DNA]</scope>
    <source>
        <strain evidence="2 3">DSM 5806</strain>
    </source>
</reference>
<feature type="transmembrane region" description="Helical" evidence="1">
    <location>
        <begin position="54"/>
        <end position="73"/>
    </location>
</feature>
<evidence type="ECO:0000313" key="3">
    <source>
        <dbReference type="Proteomes" id="UP000236151"/>
    </source>
</evidence>
<keyword evidence="1" id="KW-1133">Transmembrane helix</keyword>
<keyword evidence="1" id="KW-0812">Transmembrane</keyword>
<dbReference type="RefSeq" id="WP_103082254.1">
    <property type="nucleotide sequence ID" value="NZ_CP021850.1"/>
</dbReference>
<dbReference type="EMBL" id="NIOJ01000038">
    <property type="protein sequence ID" value="PNT97322.1"/>
    <property type="molecule type" value="Genomic_DNA"/>
</dbReference>
<keyword evidence="3" id="KW-1185">Reference proteome</keyword>
<feature type="transmembrane region" description="Helical" evidence="1">
    <location>
        <begin position="133"/>
        <end position="158"/>
    </location>
</feature>
<dbReference type="OrthoDB" id="48176at2"/>
<accession>A0A2K2FAZ9</accession>
<feature type="transmembrane region" description="Helical" evidence="1">
    <location>
        <begin position="219"/>
        <end position="234"/>
    </location>
</feature>
<keyword evidence="1" id="KW-0472">Membrane</keyword>
<sequence length="235" mass="26378">MSERKLTIEQKRLDADLWIILIATLAVLGIYTAFQSQFSSMVKNENIHILLRTLIAAVCQFSLAGLGISIVAIYRKESFYSYGLRLKGAIKSIALCVVCFVPYIIFSAATNRITSYMPFQSVWMTKEALASGFPVNIIAMLLIAAAWGFFEAFNYVVISDKINKRYPSKYKLLNWGAIVCAVMCILIHGMIGVTLEGLVEMLTVVIIIYGMLMVKEMTGNAWGCIFIFIFLWNAF</sequence>
<evidence type="ECO:0000313" key="2">
    <source>
        <dbReference type="EMBL" id="PNT97322.1"/>
    </source>
</evidence>
<evidence type="ECO:0008006" key="4">
    <source>
        <dbReference type="Google" id="ProtNLM"/>
    </source>
</evidence>
<name>A0A2K2FAZ9_9CLOT</name>